<dbReference type="EMBL" id="ML976991">
    <property type="protein sequence ID" value="KAF1956601.1"/>
    <property type="molecule type" value="Genomic_DNA"/>
</dbReference>
<evidence type="ECO:0000313" key="2">
    <source>
        <dbReference type="Proteomes" id="UP000800035"/>
    </source>
</evidence>
<gene>
    <name evidence="1" type="ORF">CC80DRAFT_504430</name>
</gene>
<dbReference type="OrthoDB" id="5408564at2759"/>
<proteinExistence type="predicted"/>
<evidence type="ECO:0000313" key="1">
    <source>
        <dbReference type="EMBL" id="KAF1956601.1"/>
    </source>
</evidence>
<reference evidence="1" key="1">
    <citation type="journal article" date="2020" name="Stud. Mycol.">
        <title>101 Dothideomycetes genomes: a test case for predicting lifestyles and emergence of pathogens.</title>
        <authorList>
            <person name="Haridas S."/>
            <person name="Albert R."/>
            <person name="Binder M."/>
            <person name="Bloem J."/>
            <person name="Labutti K."/>
            <person name="Salamov A."/>
            <person name="Andreopoulos B."/>
            <person name="Baker S."/>
            <person name="Barry K."/>
            <person name="Bills G."/>
            <person name="Bluhm B."/>
            <person name="Cannon C."/>
            <person name="Castanera R."/>
            <person name="Culley D."/>
            <person name="Daum C."/>
            <person name="Ezra D."/>
            <person name="Gonzalez J."/>
            <person name="Henrissat B."/>
            <person name="Kuo A."/>
            <person name="Liang C."/>
            <person name="Lipzen A."/>
            <person name="Lutzoni F."/>
            <person name="Magnuson J."/>
            <person name="Mondo S."/>
            <person name="Nolan M."/>
            <person name="Ohm R."/>
            <person name="Pangilinan J."/>
            <person name="Park H.-J."/>
            <person name="Ramirez L."/>
            <person name="Alfaro M."/>
            <person name="Sun H."/>
            <person name="Tritt A."/>
            <person name="Yoshinaga Y."/>
            <person name="Zwiers L.-H."/>
            <person name="Turgeon B."/>
            <person name="Goodwin S."/>
            <person name="Spatafora J."/>
            <person name="Crous P."/>
            <person name="Grigoriev I."/>
        </authorList>
    </citation>
    <scope>NUCLEOTIDE SEQUENCE</scope>
    <source>
        <strain evidence="1">CBS 675.92</strain>
    </source>
</reference>
<accession>A0A6A5TVC2</accession>
<dbReference type="AlphaFoldDB" id="A0A6A5TVC2"/>
<protein>
    <submittedName>
        <fullName evidence="1">Uncharacterized protein</fullName>
    </submittedName>
</protein>
<sequence length="239" mass="26131">MGGNSTTVNNTNTIININQSAPNPPTPNFIETMLGWANNLNSGSPFPITGDPAKDLPTLQTAVQQIAAAYFQQKYNYGWNGPNTTPPNYNNGDIFDTPSDFTNVAQNVINVSINTYVTNDLFPSSSKIPHWAIKQVRGDLATWIQNVAKNPVIVGWQIDPYTRYYTDPDGKVNLAVDAQTIWTVVTALDQNGNQQKTLFLEFVGVYYGVKATVDLTPPGHGGDGKNAPLALEEKVKELE</sequence>
<name>A0A6A5TVC2_9PLEO</name>
<organism evidence="1 2">
    <name type="scientific">Byssothecium circinans</name>
    <dbReference type="NCBI Taxonomy" id="147558"/>
    <lineage>
        <taxon>Eukaryota</taxon>
        <taxon>Fungi</taxon>
        <taxon>Dikarya</taxon>
        <taxon>Ascomycota</taxon>
        <taxon>Pezizomycotina</taxon>
        <taxon>Dothideomycetes</taxon>
        <taxon>Pleosporomycetidae</taxon>
        <taxon>Pleosporales</taxon>
        <taxon>Massarineae</taxon>
        <taxon>Massarinaceae</taxon>
        <taxon>Byssothecium</taxon>
    </lineage>
</organism>
<dbReference type="Proteomes" id="UP000800035">
    <property type="component" value="Unassembled WGS sequence"/>
</dbReference>
<keyword evidence="2" id="KW-1185">Reference proteome</keyword>